<evidence type="ECO:0000256" key="4">
    <source>
        <dbReference type="ARBA" id="ARBA00022723"/>
    </source>
</evidence>
<dbReference type="GO" id="GO:0016705">
    <property type="term" value="F:oxidoreductase activity, acting on paired donors, with incorporation or reduction of molecular oxygen"/>
    <property type="evidence" value="ECO:0007669"/>
    <property type="project" value="InterPro"/>
</dbReference>
<dbReference type="FunFam" id="1.10.630.10:FF:000018">
    <property type="entry name" value="Cytochrome P450 monooxygenase"/>
    <property type="match status" value="1"/>
</dbReference>
<dbReference type="Proteomes" id="UP001196509">
    <property type="component" value="Unassembled WGS sequence"/>
</dbReference>
<evidence type="ECO:0000256" key="5">
    <source>
        <dbReference type="ARBA" id="ARBA00023002"/>
    </source>
</evidence>
<gene>
    <name evidence="10" type="ORF">K1W69_00560</name>
</gene>
<keyword evidence="3 9" id="KW-0349">Heme</keyword>
<comment type="cofactor">
    <cofactor evidence="1">
        <name>heme</name>
        <dbReference type="ChEBI" id="CHEBI:30413"/>
    </cofactor>
</comment>
<dbReference type="CDD" id="cd20625">
    <property type="entry name" value="CYP164-like"/>
    <property type="match status" value="1"/>
</dbReference>
<dbReference type="EMBL" id="JAICBX010000001">
    <property type="protein sequence ID" value="MBW8635661.1"/>
    <property type="molecule type" value="Genomic_DNA"/>
</dbReference>
<comment type="caution">
    <text evidence="10">The sequence shown here is derived from an EMBL/GenBank/DDBJ whole genome shotgun (WGS) entry which is preliminary data.</text>
</comment>
<dbReference type="SUPFAM" id="SSF48264">
    <property type="entry name" value="Cytochrome P450"/>
    <property type="match status" value="1"/>
</dbReference>
<dbReference type="Gene3D" id="1.10.630.10">
    <property type="entry name" value="Cytochrome P450"/>
    <property type="match status" value="1"/>
</dbReference>
<dbReference type="Pfam" id="PF00067">
    <property type="entry name" value="p450"/>
    <property type="match status" value="1"/>
</dbReference>
<dbReference type="GO" id="GO:0005506">
    <property type="term" value="F:iron ion binding"/>
    <property type="evidence" value="ECO:0007669"/>
    <property type="project" value="InterPro"/>
</dbReference>
<reference evidence="10" key="1">
    <citation type="submission" date="2021-08" db="EMBL/GenBank/DDBJ databases">
        <title>Hoeflea bacterium WL0058 sp. nov., isolated from the sediment.</title>
        <authorList>
            <person name="Wang L."/>
            <person name="Zhang D."/>
        </authorList>
    </citation>
    <scope>NUCLEOTIDE SEQUENCE</scope>
    <source>
        <strain evidence="10">WL0058</strain>
    </source>
</reference>
<sequence length="414" mass="47804">MSIARGLSTEWAFEPLSEAFTRDPYAAYARLREGDDFYYFEDFDVWIASRFEDVRALALDKRMVRSLEGIATRDELEALQRQNNWHDMPYHERYVQVNLLESDGPVHDRLRRQIFGYFTSSAVSHWQALIQDYVDGLLDSLSDRDEIDFVSELASHVPGHIIGRMLGVPDEDCPKLREWSEEIVRYFDIDRTEEKKRVAENATREFAEYMIALKAEREKNPKDDLISQLLEVERNGGFLEDEFIATVMLILKAGHGSTIDVLGSGMHALLEFPDQMQKLRDNPALIGTAVQEMFRYESPLPFFHRHNSEEIELKGRRYPKGTKFGLLYASANRDPAVFENPDSFDVTRTPNRHIAFGAGPHFCLGNHLSRLDMEVIFTSLLNRFISIELLEKPTYKPGLQARGPRSLHLRLKEA</sequence>
<keyword evidence="7 9" id="KW-0503">Monooxygenase</keyword>
<dbReference type="GO" id="GO:0020037">
    <property type="term" value="F:heme binding"/>
    <property type="evidence" value="ECO:0007669"/>
    <property type="project" value="InterPro"/>
</dbReference>
<keyword evidence="5 9" id="KW-0560">Oxidoreductase</keyword>
<keyword evidence="4 9" id="KW-0479">Metal-binding</keyword>
<evidence type="ECO:0000313" key="10">
    <source>
        <dbReference type="EMBL" id="MBW8635661.1"/>
    </source>
</evidence>
<dbReference type="RefSeq" id="WP_220226390.1">
    <property type="nucleotide sequence ID" value="NZ_JAICBX010000001.1"/>
</dbReference>
<keyword evidence="6 9" id="KW-0408">Iron</keyword>
<dbReference type="InterPro" id="IPR001128">
    <property type="entry name" value="Cyt_P450"/>
</dbReference>
<name>A0AAE3CZG9_9HYPH</name>
<evidence type="ECO:0000313" key="11">
    <source>
        <dbReference type="Proteomes" id="UP001196509"/>
    </source>
</evidence>
<dbReference type="InterPro" id="IPR036396">
    <property type="entry name" value="Cyt_P450_sf"/>
</dbReference>
<evidence type="ECO:0000256" key="3">
    <source>
        <dbReference type="ARBA" id="ARBA00022617"/>
    </source>
</evidence>
<dbReference type="GO" id="GO:0004497">
    <property type="term" value="F:monooxygenase activity"/>
    <property type="evidence" value="ECO:0007669"/>
    <property type="project" value="UniProtKB-KW"/>
</dbReference>
<dbReference type="PRINTS" id="PR00359">
    <property type="entry name" value="BP450"/>
</dbReference>
<evidence type="ECO:0000256" key="1">
    <source>
        <dbReference type="ARBA" id="ARBA00001971"/>
    </source>
</evidence>
<evidence type="ECO:0000256" key="6">
    <source>
        <dbReference type="ARBA" id="ARBA00023004"/>
    </source>
</evidence>
<evidence type="ECO:0000256" key="9">
    <source>
        <dbReference type="RuleBase" id="RU000461"/>
    </source>
</evidence>
<protein>
    <submittedName>
        <fullName evidence="10">Cytochrome P450</fullName>
    </submittedName>
</protein>
<comment type="function">
    <text evidence="8">Cytochromes P450 are a group of heme-thiolate monooxygenases. They oxidize a variety of structurally unrelated compounds, including steroids, fatty acids, and xenobiotics.</text>
</comment>
<dbReference type="PROSITE" id="PS00086">
    <property type="entry name" value="CYTOCHROME_P450"/>
    <property type="match status" value="1"/>
</dbReference>
<evidence type="ECO:0000256" key="7">
    <source>
        <dbReference type="ARBA" id="ARBA00023033"/>
    </source>
</evidence>
<proteinExistence type="inferred from homology"/>
<comment type="similarity">
    <text evidence="2 9">Belongs to the cytochrome P450 family.</text>
</comment>
<dbReference type="AlphaFoldDB" id="A0AAE3CZG9"/>
<dbReference type="PANTHER" id="PTHR46696">
    <property type="entry name" value="P450, PUTATIVE (EUROFUNG)-RELATED"/>
    <property type="match status" value="1"/>
</dbReference>
<dbReference type="InterPro" id="IPR002397">
    <property type="entry name" value="Cyt_P450_B"/>
</dbReference>
<keyword evidence="11" id="KW-1185">Reference proteome</keyword>
<dbReference type="InterPro" id="IPR017972">
    <property type="entry name" value="Cyt_P450_CS"/>
</dbReference>
<evidence type="ECO:0000256" key="2">
    <source>
        <dbReference type="ARBA" id="ARBA00010617"/>
    </source>
</evidence>
<dbReference type="PANTHER" id="PTHR46696:SF1">
    <property type="entry name" value="CYTOCHROME P450 YJIB-RELATED"/>
    <property type="match status" value="1"/>
</dbReference>
<evidence type="ECO:0000256" key="8">
    <source>
        <dbReference type="ARBA" id="ARBA00043906"/>
    </source>
</evidence>
<accession>A0AAE3CZG9</accession>
<organism evidence="10 11">
    <name type="scientific">Flavimaribacter sediminis</name>
    <dbReference type="NCBI Taxonomy" id="2865987"/>
    <lineage>
        <taxon>Bacteria</taxon>
        <taxon>Pseudomonadati</taxon>
        <taxon>Pseudomonadota</taxon>
        <taxon>Alphaproteobacteria</taxon>
        <taxon>Hyphomicrobiales</taxon>
        <taxon>Rhizobiaceae</taxon>
        <taxon>Flavimaribacter</taxon>
    </lineage>
</organism>